<protein>
    <recommendedName>
        <fullName evidence="3">DUF2487 family protein</fullName>
    </recommendedName>
</protein>
<evidence type="ECO:0008006" key="3">
    <source>
        <dbReference type="Google" id="ProtNLM"/>
    </source>
</evidence>
<evidence type="ECO:0000313" key="2">
    <source>
        <dbReference type="Proteomes" id="UP000730618"/>
    </source>
</evidence>
<gene>
    <name evidence="1" type="ORF">PAECIP111802_04344</name>
</gene>
<proteinExistence type="predicted"/>
<sequence>MKFSDIQESGWAELRPYLDTCLLPVTGLSGAEAPWEATQELERLRDALDLLEIPFKGRIVTYPAMHFAGTSNDGEPWGLLDDVCLKLKTEAGFRHVVIVTAKTEQELPLTAANADLILRFGAAELKDSPDGAKRRAAGEMALLWQPQAAIRTDV</sequence>
<dbReference type="Pfam" id="PF10673">
    <property type="entry name" value="DUF2487"/>
    <property type="match status" value="1"/>
</dbReference>
<keyword evidence="2" id="KW-1185">Reference proteome</keyword>
<name>A0ABM8VLQ3_9BACL</name>
<reference evidence="1 2" key="1">
    <citation type="submission" date="2021-06" db="EMBL/GenBank/DDBJ databases">
        <authorList>
            <person name="Criscuolo A."/>
        </authorList>
    </citation>
    <scope>NUCLEOTIDE SEQUENCE [LARGE SCALE GENOMIC DNA]</scope>
    <source>
        <strain evidence="2">CIP 111802</strain>
    </source>
</reference>
<accession>A0ABM8VLQ3</accession>
<dbReference type="EMBL" id="CAJVCE010000012">
    <property type="protein sequence ID" value="CAG7648838.1"/>
    <property type="molecule type" value="Genomic_DNA"/>
</dbReference>
<organism evidence="1 2">
    <name type="scientific">Paenibacillus allorhizosphaerae</name>
    <dbReference type="NCBI Taxonomy" id="2849866"/>
    <lineage>
        <taxon>Bacteria</taxon>
        <taxon>Bacillati</taxon>
        <taxon>Bacillota</taxon>
        <taxon>Bacilli</taxon>
        <taxon>Bacillales</taxon>
        <taxon>Paenibacillaceae</taxon>
        <taxon>Paenibacillus</taxon>
    </lineage>
</organism>
<dbReference type="InterPro" id="IPR019615">
    <property type="entry name" value="DUF2487"/>
</dbReference>
<dbReference type="RefSeq" id="WP_218100613.1">
    <property type="nucleotide sequence ID" value="NZ_CAJVCE010000012.1"/>
</dbReference>
<dbReference type="Proteomes" id="UP000730618">
    <property type="component" value="Unassembled WGS sequence"/>
</dbReference>
<comment type="caution">
    <text evidence="1">The sequence shown here is derived from an EMBL/GenBank/DDBJ whole genome shotgun (WGS) entry which is preliminary data.</text>
</comment>
<evidence type="ECO:0000313" key="1">
    <source>
        <dbReference type="EMBL" id="CAG7648838.1"/>
    </source>
</evidence>